<evidence type="ECO:0000259" key="1">
    <source>
        <dbReference type="Pfam" id="PF13462"/>
    </source>
</evidence>
<organism evidence="2 3">
    <name type="scientific">Candidatus Magasanikbacteria bacterium GW2011_GWE2_42_7</name>
    <dbReference type="NCBI Taxonomy" id="1619052"/>
    <lineage>
        <taxon>Bacteria</taxon>
        <taxon>Candidatus Magasanikiibacteriota</taxon>
    </lineage>
</organism>
<evidence type="ECO:0000313" key="3">
    <source>
        <dbReference type="Proteomes" id="UP000033867"/>
    </source>
</evidence>
<protein>
    <submittedName>
        <fullName evidence="2">DSBA oxidoreductase</fullName>
    </submittedName>
</protein>
<dbReference type="InterPro" id="IPR036249">
    <property type="entry name" value="Thioredoxin-like_sf"/>
</dbReference>
<feature type="domain" description="Thioredoxin-like fold" evidence="1">
    <location>
        <begin position="44"/>
        <end position="199"/>
    </location>
</feature>
<sequence>MIPAIFLVAGIFMIRIWQYNSLSQSRKIQSQQNESLDLIPILPDDPIIGSPSSPKTIVVFEDLACAGCKIQDTFLKQVQQQHPGKVKIIWKGLPVIPYPYPSEVAHEYAFCAHKQGKFEVFKEYAFVNNTNLTPTTLVTISNEIELDQEKLSACLDSNDGLAYIDTIQSLATILHVQSVPTFFVDNTQIATPNSVAEWEIVLGL</sequence>
<dbReference type="InterPro" id="IPR012336">
    <property type="entry name" value="Thioredoxin-like_fold"/>
</dbReference>
<dbReference type="SUPFAM" id="SSF52833">
    <property type="entry name" value="Thioredoxin-like"/>
    <property type="match status" value="1"/>
</dbReference>
<accession>A0A0G1BDP4</accession>
<proteinExistence type="predicted"/>
<gene>
    <name evidence="2" type="ORF">UV42_C0032G0006</name>
</gene>
<dbReference type="EMBL" id="LCEK01000032">
    <property type="protein sequence ID" value="KKS71299.1"/>
    <property type="molecule type" value="Genomic_DNA"/>
</dbReference>
<name>A0A0G1BDP4_9BACT</name>
<dbReference type="AlphaFoldDB" id="A0A0G1BDP4"/>
<dbReference type="Gene3D" id="3.40.30.10">
    <property type="entry name" value="Glutaredoxin"/>
    <property type="match status" value="1"/>
</dbReference>
<evidence type="ECO:0000313" key="2">
    <source>
        <dbReference type="EMBL" id="KKS71299.1"/>
    </source>
</evidence>
<dbReference type="Pfam" id="PF13462">
    <property type="entry name" value="Thioredoxin_4"/>
    <property type="match status" value="1"/>
</dbReference>
<reference evidence="2 3" key="1">
    <citation type="journal article" date="2015" name="Nature">
        <title>rRNA introns, odd ribosomes, and small enigmatic genomes across a large radiation of phyla.</title>
        <authorList>
            <person name="Brown C.T."/>
            <person name="Hug L.A."/>
            <person name="Thomas B.C."/>
            <person name="Sharon I."/>
            <person name="Castelle C.J."/>
            <person name="Singh A."/>
            <person name="Wilkins M.J."/>
            <person name="Williams K.H."/>
            <person name="Banfield J.F."/>
        </authorList>
    </citation>
    <scope>NUCLEOTIDE SEQUENCE [LARGE SCALE GENOMIC DNA]</scope>
</reference>
<dbReference type="Proteomes" id="UP000033867">
    <property type="component" value="Unassembled WGS sequence"/>
</dbReference>
<comment type="caution">
    <text evidence="2">The sequence shown here is derived from an EMBL/GenBank/DDBJ whole genome shotgun (WGS) entry which is preliminary data.</text>
</comment>